<dbReference type="Proteomes" id="UP000323597">
    <property type="component" value="Chromosome D11"/>
</dbReference>
<dbReference type="GO" id="GO:0071555">
    <property type="term" value="P:cell wall organization"/>
    <property type="evidence" value="ECO:0007669"/>
    <property type="project" value="UniProtKB-KW"/>
</dbReference>
<protein>
    <submittedName>
        <fullName evidence="9">Uncharacterized protein</fullName>
    </submittedName>
</protein>
<evidence type="ECO:0000256" key="5">
    <source>
        <dbReference type="ARBA" id="ARBA00022989"/>
    </source>
</evidence>
<organism evidence="9 10">
    <name type="scientific">Gossypium mustelinum</name>
    <name type="common">Cotton</name>
    <name type="synonym">Gossypium caicoense</name>
    <dbReference type="NCBI Taxonomy" id="34275"/>
    <lineage>
        <taxon>Eukaryota</taxon>
        <taxon>Viridiplantae</taxon>
        <taxon>Streptophyta</taxon>
        <taxon>Embryophyta</taxon>
        <taxon>Tracheophyta</taxon>
        <taxon>Spermatophyta</taxon>
        <taxon>Magnoliopsida</taxon>
        <taxon>eudicotyledons</taxon>
        <taxon>Gunneridae</taxon>
        <taxon>Pentapetalae</taxon>
        <taxon>rosids</taxon>
        <taxon>malvids</taxon>
        <taxon>Malvales</taxon>
        <taxon>Malvaceae</taxon>
        <taxon>Malvoideae</taxon>
        <taxon>Gossypium</taxon>
    </lineage>
</organism>
<keyword evidence="4 8" id="KW-0812">Transmembrane</keyword>
<sequence>MSKRLHRRPCSSAPSHAQAFTRWTVPNRVFAAVYTCAFVALFYCHARTLLGSHSLSDNGVSALTLFAFMEAAKFAAYWLPFCRKNGITTRSPDEYFASNYSRTIEAEKIKVMYESMKFRKENVVETGRVDDEYITNNKDHQAFSKWRTDHGFTRQNHPSNSGFVGEKPRQRHYRPLFAKPGLCLYTEERLTSPHISPFQSRCP</sequence>
<keyword evidence="6 8" id="KW-0472">Membrane</keyword>
<dbReference type="InterPro" id="IPR005150">
    <property type="entry name" value="Cellulose_synth"/>
</dbReference>
<reference evidence="9 10" key="1">
    <citation type="submission" date="2019-07" db="EMBL/GenBank/DDBJ databases">
        <title>WGS assembly of Gossypium mustelinum.</title>
        <authorList>
            <person name="Chen Z.J."/>
            <person name="Sreedasyam A."/>
            <person name="Ando A."/>
            <person name="Song Q."/>
            <person name="De L."/>
            <person name="Hulse-Kemp A."/>
            <person name="Ding M."/>
            <person name="Ye W."/>
            <person name="Kirkbride R."/>
            <person name="Jenkins J."/>
            <person name="Plott C."/>
            <person name="Lovell J."/>
            <person name="Lin Y.-M."/>
            <person name="Vaughn R."/>
            <person name="Liu B."/>
            <person name="Li W."/>
            <person name="Simpson S."/>
            <person name="Scheffler B."/>
            <person name="Saski C."/>
            <person name="Grover C."/>
            <person name="Hu G."/>
            <person name="Conover J."/>
            <person name="Carlson J."/>
            <person name="Shu S."/>
            <person name="Boston L."/>
            <person name="Williams M."/>
            <person name="Peterson D."/>
            <person name="Mcgee K."/>
            <person name="Jones D."/>
            <person name="Wendel J."/>
            <person name="Stelly D."/>
            <person name="Grimwood J."/>
            <person name="Schmutz J."/>
        </authorList>
    </citation>
    <scope>NUCLEOTIDE SEQUENCE [LARGE SCALE GENOMIC DNA]</scope>
    <source>
        <strain evidence="9">1408120.09</strain>
    </source>
</reference>
<feature type="transmembrane region" description="Helical" evidence="8">
    <location>
        <begin position="62"/>
        <end position="81"/>
    </location>
</feature>
<evidence type="ECO:0000256" key="1">
    <source>
        <dbReference type="ARBA" id="ARBA00004308"/>
    </source>
</evidence>
<evidence type="ECO:0000256" key="8">
    <source>
        <dbReference type="SAM" id="Phobius"/>
    </source>
</evidence>
<accession>A0A5D2SLH1</accession>
<evidence type="ECO:0000313" key="9">
    <source>
        <dbReference type="EMBL" id="TYI53751.1"/>
    </source>
</evidence>
<comment type="subcellular location">
    <subcellularLocation>
        <location evidence="1">Endomembrane system</location>
    </subcellularLocation>
</comment>
<evidence type="ECO:0000313" key="10">
    <source>
        <dbReference type="Proteomes" id="UP000323597"/>
    </source>
</evidence>
<proteinExistence type="predicted"/>
<evidence type="ECO:0000256" key="3">
    <source>
        <dbReference type="ARBA" id="ARBA00022679"/>
    </source>
</evidence>
<gene>
    <name evidence="9" type="ORF">E1A91_D11G026900v1</name>
</gene>
<keyword evidence="3" id="KW-0808">Transferase</keyword>
<evidence type="ECO:0000256" key="2">
    <source>
        <dbReference type="ARBA" id="ARBA00022676"/>
    </source>
</evidence>
<dbReference type="PANTHER" id="PTHR13301">
    <property type="entry name" value="X-BOX TRANSCRIPTION FACTOR-RELATED"/>
    <property type="match status" value="1"/>
</dbReference>
<dbReference type="GO" id="GO:0012505">
    <property type="term" value="C:endomembrane system"/>
    <property type="evidence" value="ECO:0007669"/>
    <property type="project" value="UniProtKB-SubCell"/>
</dbReference>
<keyword evidence="10" id="KW-1185">Reference proteome</keyword>
<dbReference type="EMBL" id="CM017659">
    <property type="protein sequence ID" value="TYI53751.1"/>
    <property type="molecule type" value="Genomic_DNA"/>
</dbReference>
<keyword evidence="7" id="KW-0961">Cell wall biogenesis/degradation</keyword>
<evidence type="ECO:0000256" key="4">
    <source>
        <dbReference type="ARBA" id="ARBA00022692"/>
    </source>
</evidence>
<dbReference type="Pfam" id="PF03552">
    <property type="entry name" value="Cellulose_synt"/>
    <property type="match status" value="1"/>
</dbReference>
<dbReference type="GO" id="GO:0016020">
    <property type="term" value="C:membrane"/>
    <property type="evidence" value="ECO:0007669"/>
    <property type="project" value="InterPro"/>
</dbReference>
<evidence type="ECO:0000256" key="6">
    <source>
        <dbReference type="ARBA" id="ARBA00023136"/>
    </source>
</evidence>
<dbReference type="GO" id="GO:0016760">
    <property type="term" value="F:cellulose synthase (UDP-forming) activity"/>
    <property type="evidence" value="ECO:0007669"/>
    <property type="project" value="InterPro"/>
</dbReference>
<name>A0A5D2SLH1_GOSMU</name>
<keyword evidence="2" id="KW-0328">Glycosyltransferase</keyword>
<evidence type="ECO:0000256" key="7">
    <source>
        <dbReference type="ARBA" id="ARBA00023316"/>
    </source>
</evidence>
<feature type="transmembrane region" description="Helical" evidence="8">
    <location>
        <begin position="29"/>
        <end position="50"/>
    </location>
</feature>
<keyword evidence="5 8" id="KW-1133">Transmembrane helix</keyword>
<dbReference type="AlphaFoldDB" id="A0A5D2SLH1"/>
<dbReference type="GO" id="GO:0030244">
    <property type="term" value="P:cellulose biosynthetic process"/>
    <property type="evidence" value="ECO:0007669"/>
    <property type="project" value="InterPro"/>
</dbReference>